<sequence>MESWIDYQGKGLDLKLTLERTYNSRSTYVGWFGYGWCSDLETKLIADKESILVKHCGDGAETEYSKKGSVFKSHSDANGTIVKQGSNFLRSYKDGTVDVFDKNGRLTEIKKGLDYVSLKYNEKKHLKEVSDGNGRKALVNTNDEGRITQITFLSKKIGNKAMKEVIASYTYKNNDLISATNYWGNTYTYQYDTEHNLVKATWPGQKSIDITYNGNDWVKSLKGTDICSENYDYKTDTTKSPARYAVSISKKCDGGVIIERSYAYSYSLDNRRIVAAEVDESGIRREYKYDDHGNVVTVTEHRPRGTVITKIERNNKGQIVKVSSPFEARTYSYKQGASRDLVVAVLVEQIALGHVADKLKYALSYDQEDRMISASKPGGKKIEFFYDEENRLSRVSHKDTVVYPIYPEGKLQARALKYNDKELPLEIYSKRSTASETAAVELYYDHQRMAQITLPSY</sequence>
<evidence type="ECO:0000256" key="1">
    <source>
        <dbReference type="ARBA" id="ARBA00022737"/>
    </source>
</evidence>
<dbReference type="Pfam" id="PF25023">
    <property type="entry name" value="TEN_YD-shell"/>
    <property type="match status" value="1"/>
</dbReference>
<reference evidence="4" key="1">
    <citation type="submission" date="2022-03" db="EMBL/GenBank/DDBJ databases">
        <title>Genome Identification and Characterization of new species Bdellovibrio reynosense LBG001 sp. nov. from a Mexico soil sample.</title>
        <authorList>
            <person name="Camilli A."/>
            <person name="Ajao Y."/>
            <person name="Guo X."/>
        </authorList>
    </citation>
    <scope>NUCLEOTIDE SEQUENCE</scope>
    <source>
        <strain evidence="4">LBG001</strain>
    </source>
</reference>
<accession>A0ABY4CBK9</accession>
<name>A0ABY4CBK9_9BACT</name>
<evidence type="ECO:0000313" key="4">
    <source>
        <dbReference type="EMBL" id="UOF00898.1"/>
    </source>
</evidence>
<proteinExistence type="predicted"/>
<dbReference type="EMBL" id="CP093442">
    <property type="protein sequence ID" value="UOF00898.1"/>
    <property type="molecule type" value="Genomic_DNA"/>
</dbReference>
<dbReference type="InterPro" id="IPR045351">
    <property type="entry name" value="DUF6531"/>
</dbReference>
<organism evidence="4 5">
    <name type="scientific">Bdellovibrio reynosensis</name>
    <dbReference type="NCBI Taxonomy" id="2835041"/>
    <lineage>
        <taxon>Bacteria</taxon>
        <taxon>Pseudomonadati</taxon>
        <taxon>Bdellovibrionota</taxon>
        <taxon>Bdellovibrionia</taxon>
        <taxon>Bdellovibrionales</taxon>
        <taxon>Pseudobdellovibrionaceae</taxon>
        <taxon>Bdellovibrio</taxon>
    </lineage>
</organism>
<dbReference type="Proteomes" id="UP000830116">
    <property type="component" value="Chromosome"/>
</dbReference>
<evidence type="ECO:0000259" key="2">
    <source>
        <dbReference type="Pfam" id="PF20148"/>
    </source>
</evidence>
<dbReference type="Pfam" id="PF20148">
    <property type="entry name" value="DUF6531"/>
    <property type="match status" value="1"/>
</dbReference>
<gene>
    <name evidence="4" type="ORF">MNR06_14445</name>
</gene>
<keyword evidence="5" id="KW-1185">Reference proteome</keyword>
<dbReference type="InterPro" id="IPR006530">
    <property type="entry name" value="YD"/>
</dbReference>
<protein>
    <submittedName>
        <fullName evidence="4">DUF6531 domain-containing protein</fullName>
    </submittedName>
</protein>
<evidence type="ECO:0000313" key="5">
    <source>
        <dbReference type="Proteomes" id="UP000830116"/>
    </source>
</evidence>
<feature type="domain" description="DUF6531" evidence="2">
    <location>
        <begin position="3"/>
        <end position="64"/>
    </location>
</feature>
<dbReference type="Gene3D" id="2.180.10.10">
    <property type="entry name" value="RHS repeat-associated core"/>
    <property type="match status" value="1"/>
</dbReference>
<feature type="domain" description="Teneurin-like YD-shell" evidence="3">
    <location>
        <begin position="260"/>
        <end position="397"/>
    </location>
</feature>
<keyword evidence="1" id="KW-0677">Repeat</keyword>
<evidence type="ECO:0000259" key="3">
    <source>
        <dbReference type="Pfam" id="PF25023"/>
    </source>
</evidence>
<dbReference type="NCBIfam" id="TIGR01643">
    <property type="entry name" value="YD_repeat_2x"/>
    <property type="match status" value="1"/>
</dbReference>
<dbReference type="InterPro" id="IPR056823">
    <property type="entry name" value="TEN-like_YD-shell"/>
</dbReference>